<reference evidence="4" key="1">
    <citation type="journal article" date="2015" name="Proc. Natl. Acad. Sci. U.S.A.">
        <title>Genome sequence of the Asian Tiger mosquito, Aedes albopictus, reveals insights into its biology, genetics, and evolution.</title>
        <authorList>
            <person name="Chen X.G."/>
            <person name="Jiang X."/>
            <person name="Gu J."/>
            <person name="Xu M."/>
            <person name="Wu Y."/>
            <person name="Deng Y."/>
            <person name="Zhang C."/>
            <person name="Bonizzoni M."/>
            <person name="Dermauw W."/>
            <person name="Vontas J."/>
            <person name="Armbruster P."/>
            <person name="Huang X."/>
            <person name="Yang Y."/>
            <person name="Zhang H."/>
            <person name="He W."/>
            <person name="Peng H."/>
            <person name="Liu Y."/>
            <person name="Wu K."/>
            <person name="Chen J."/>
            <person name="Lirakis M."/>
            <person name="Topalis P."/>
            <person name="Van Leeuwen T."/>
            <person name="Hall A.B."/>
            <person name="Jiang X."/>
            <person name="Thorpe C."/>
            <person name="Mueller R.L."/>
            <person name="Sun C."/>
            <person name="Waterhouse R.M."/>
            <person name="Yan G."/>
            <person name="Tu Z.J."/>
            <person name="Fang X."/>
            <person name="James A.A."/>
        </authorList>
    </citation>
    <scope>NUCLEOTIDE SEQUENCE [LARGE SCALE GENOMIC DNA]</scope>
    <source>
        <strain evidence="4">Foshan</strain>
    </source>
</reference>
<feature type="chain" id="PRO_5046214013" description="Secreted protein" evidence="2">
    <location>
        <begin position="18"/>
        <end position="233"/>
    </location>
</feature>
<keyword evidence="4" id="KW-1185">Reference proteome</keyword>
<evidence type="ECO:0000256" key="1">
    <source>
        <dbReference type="SAM" id="MobiDB-lite"/>
    </source>
</evidence>
<feature type="signal peptide" evidence="2">
    <location>
        <begin position="1"/>
        <end position="17"/>
    </location>
</feature>
<keyword evidence="2" id="KW-0732">Signal</keyword>
<dbReference type="Proteomes" id="UP000069940">
    <property type="component" value="Unassembled WGS sequence"/>
</dbReference>
<name>A0ABM1ZQ96_AEDAL</name>
<feature type="compositionally biased region" description="Low complexity" evidence="1">
    <location>
        <begin position="160"/>
        <end position="207"/>
    </location>
</feature>
<dbReference type="RefSeq" id="XP_019546270.2">
    <property type="nucleotide sequence ID" value="XM_019690725.3"/>
</dbReference>
<dbReference type="GeneID" id="109416670"/>
<evidence type="ECO:0000256" key="2">
    <source>
        <dbReference type="SAM" id="SignalP"/>
    </source>
</evidence>
<organism evidence="3 4">
    <name type="scientific">Aedes albopictus</name>
    <name type="common">Asian tiger mosquito</name>
    <name type="synonym">Stegomyia albopicta</name>
    <dbReference type="NCBI Taxonomy" id="7160"/>
    <lineage>
        <taxon>Eukaryota</taxon>
        <taxon>Metazoa</taxon>
        <taxon>Ecdysozoa</taxon>
        <taxon>Arthropoda</taxon>
        <taxon>Hexapoda</taxon>
        <taxon>Insecta</taxon>
        <taxon>Pterygota</taxon>
        <taxon>Neoptera</taxon>
        <taxon>Endopterygota</taxon>
        <taxon>Diptera</taxon>
        <taxon>Nematocera</taxon>
        <taxon>Culicoidea</taxon>
        <taxon>Culicidae</taxon>
        <taxon>Culicinae</taxon>
        <taxon>Aedini</taxon>
        <taxon>Aedes</taxon>
        <taxon>Stegomyia</taxon>
    </lineage>
</organism>
<accession>A0ABM1ZQ96</accession>
<evidence type="ECO:0008006" key="5">
    <source>
        <dbReference type="Google" id="ProtNLM"/>
    </source>
</evidence>
<dbReference type="EnsemblMetazoa" id="AALFPA23_020646.R30478">
    <property type="protein sequence ID" value="AALFPA23_020646.P30478"/>
    <property type="gene ID" value="AALFPA23_020646"/>
</dbReference>
<proteinExistence type="predicted"/>
<protein>
    <recommendedName>
        <fullName evidence="5">Secreted protein</fullName>
    </recommendedName>
</protein>
<evidence type="ECO:0000313" key="4">
    <source>
        <dbReference type="Proteomes" id="UP000069940"/>
    </source>
</evidence>
<sequence>MMKVVVVLTALCTITAGYYIPRQNAFLGYQQQLGYQQWAQRTMHGVLLKNQPFRNQRVSDFDAGMHPIDCQHTDNASAELPIQDPNEDSVADAYPSEQLPVEEEPVQDVPAVYEDEAEDSIEDEPVDASAVSAAVPATVPEKKKKTVPAHADSSEEDEQNSSAGQGSNGSAFFPINFGSASGGSIAIANSYSTGKGGSATSTATAYGNPATAGLRRVPVPQLRKRPAKFQGRQ</sequence>
<evidence type="ECO:0000313" key="3">
    <source>
        <dbReference type="EnsemblMetazoa" id="AALFPA23_020646.P30478"/>
    </source>
</evidence>
<reference evidence="3" key="2">
    <citation type="submission" date="2025-05" db="UniProtKB">
        <authorList>
            <consortium name="EnsemblMetazoa"/>
        </authorList>
    </citation>
    <scope>IDENTIFICATION</scope>
    <source>
        <strain evidence="3">Foshan</strain>
    </source>
</reference>
<feature type="compositionally biased region" description="Low complexity" evidence="1">
    <location>
        <begin position="127"/>
        <end position="139"/>
    </location>
</feature>
<feature type="region of interest" description="Disordered" evidence="1">
    <location>
        <begin position="115"/>
        <end position="233"/>
    </location>
</feature>
<feature type="compositionally biased region" description="Acidic residues" evidence="1">
    <location>
        <begin position="115"/>
        <end position="126"/>
    </location>
</feature>